<evidence type="ECO:0000256" key="15">
    <source>
        <dbReference type="ARBA" id="ARBA00048909"/>
    </source>
</evidence>
<proteinExistence type="inferred from homology"/>
<dbReference type="EC" id="2.7.1.48" evidence="5 16"/>
<dbReference type="GO" id="GO:0044211">
    <property type="term" value="P:CTP salvage"/>
    <property type="evidence" value="ECO:0007669"/>
    <property type="project" value="UniProtKB-UniRule"/>
</dbReference>
<accession>A0AA37QK80</accession>
<dbReference type="GO" id="GO:0005524">
    <property type="term" value="F:ATP binding"/>
    <property type="evidence" value="ECO:0007669"/>
    <property type="project" value="UniProtKB-UniRule"/>
</dbReference>
<comment type="pathway">
    <text evidence="3 16 17">Pyrimidine metabolism; CTP biosynthesis via salvage pathway; CTP from cytidine: step 1/3.</text>
</comment>
<keyword evidence="7 16" id="KW-0963">Cytoplasm</keyword>
<comment type="catalytic activity">
    <reaction evidence="15 16 17">
        <text>uridine + ATP = UMP + ADP + H(+)</text>
        <dbReference type="Rhea" id="RHEA:16825"/>
        <dbReference type="ChEBI" id="CHEBI:15378"/>
        <dbReference type="ChEBI" id="CHEBI:16704"/>
        <dbReference type="ChEBI" id="CHEBI:30616"/>
        <dbReference type="ChEBI" id="CHEBI:57865"/>
        <dbReference type="ChEBI" id="CHEBI:456216"/>
        <dbReference type="EC" id="2.7.1.48"/>
    </reaction>
</comment>
<comment type="caution">
    <text evidence="19">The sequence shown here is derived from an EMBL/GenBank/DDBJ whole genome shotgun (WGS) entry which is preliminary data.</text>
</comment>
<protein>
    <recommendedName>
        <fullName evidence="6 16">Uridine kinase</fullName>
        <ecNumber evidence="5 16">2.7.1.48</ecNumber>
    </recommendedName>
    <alternativeName>
        <fullName evidence="12 16">Cytidine monophosphokinase</fullName>
    </alternativeName>
    <alternativeName>
        <fullName evidence="13 16">Uridine monophosphokinase</fullName>
    </alternativeName>
</protein>
<evidence type="ECO:0000256" key="5">
    <source>
        <dbReference type="ARBA" id="ARBA00012137"/>
    </source>
</evidence>
<dbReference type="InterPro" id="IPR026008">
    <property type="entry name" value="Uridine_kinase"/>
</dbReference>
<dbReference type="Proteomes" id="UP001161325">
    <property type="component" value="Unassembled WGS sequence"/>
</dbReference>
<dbReference type="EMBL" id="BRXS01000007">
    <property type="protein sequence ID" value="GLC28050.1"/>
    <property type="molecule type" value="Genomic_DNA"/>
</dbReference>
<evidence type="ECO:0000256" key="8">
    <source>
        <dbReference type="ARBA" id="ARBA00022679"/>
    </source>
</evidence>
<dbReference type="PRINTS" id="PR00988">
    <property type="entry name" value="URIDINKINASE"/>
</dbReference>
<reference evidence="19" key="1">
    <citation type="submission" date="2022-08" db="EMBL/GenBank/DDBJ databases">
        <title>Draft genome sequencing of Roseisolibacter agri AW1220.</title>
        <authorList>
            <person name="Tobiishi Y."/>
            <person name="Tonouchi A."/>
        </authorList>
    </citation>
    <scope>NUCLEOTIDE SEQUENCE</scope>
    <source>
        <strain evidence="19">AW1220</strain>
    </source>
</reference>
<comment type="pathway">
    <text evidence="2 16 17">Pyrimidine metabolism; UMP biosynthesis via salvage pathway; UMP from uridine: step 1/1.</text>
</comment>
<evidence type="ECO:0000256" key="3">
    <source>
        <dbReference type="ARBA" id="ARBA00004784"/>
    </source>
</evidence>
<evidence type="ECO:0000256" key="17">
    <source>
        <dbReference type="RuleBase" id="RU003825"/>
    </source>
</evidence>
<dbReference type="AlphaFoldDB" id="A0AA37QK80"/>
<dbReference type="PANTHER" id="PTHR10285">
    <property type="entry name" value="URIDINE KINASE"/>
    <property type="match status" value="1"/>
</dbReference>
<evidence type="ECO:0000256" key="16">
    <source>
        <dbReference type="HAMAP-Rule" id="MF_00551"/>
    </source>
</evidence>
<gene>
    <name evidence="16 19" type="primary">udk</name>
    <name evidence="19" type="ORF">rosag_45630</name>
</gene>
<keyword evidence="10 16" id="KW-0418">Kinase</keyword>
<evidence type="ECO:0000256" key="12">
    <source>
        <dbReference type="ARBA" id="ARBA00030641"/>
    </source>
</evidence>
<evidence type="ECO:0000256" key="11">
    <source>
        <dbReference type="ARBA" id="ARBA00022840"/>
    </source>
</evidence>
<comment type="catalytic activity">
    <reaction evidence="14 17">
        <text>cytidine + ATP = CMP + ADP + H(+)</text>
        <dbReference type="Rhea" id="RHEA:24674"/>
        <dbReference type="ChEBI" id="CHEBI:15378"/>
        <dbReference type="ChEBI" id="CHEBI:17562"/>
        <dbReference type="ChEBI" id="CHEBI:30616"/>
        <dbReference type="ChEBI" id="CHEBI:60377"/>
        <dbReference type="ChEBI" id="CHEBI:456216"/>
        <dbReference type="EC" id="2.7.1.48"/>
    </reaction>
</comment>
<sequence length="213" mass="24096">MTKPLVIGIAGGTGSGKSTVARRVAEALTAGESAASVAFVDMDAYYRHFADLPMSERRRVNWDHPDAFDLDLFVDHLGRLSRGEAIQKPVYDFVEHLRAPDVVHIAPADVVVIDGILLFVDERVRELCDVKVYVDADADVRLIRRLRRDIVKRGRPFDEILEQYLSTVRPMHQQFVEPSKRYADVIVPRGGHNAVAIEMIVAKIQRRLQARRD</sequence>
<dbReference type="Gene3D" id="3.40.50.300">
    <property type="entry name" value="P-loop containing nucleotide triphosphate hydrolases"/>
    <property type="match status" value="1"/>
</dbReference>
<dbReference type="GO" id="GO:0005737">
    <property type="term" value="C:cytoplasm"/>
    <property type="evidence" value="ECO:0007669"/>
    <property type="project" value="UniProtKB-SubCell"/>
</dbReference>
<feature type="binding site" evidence="16">
    <location>
        <begin position="11"/>
        <end position="18"/>
    </location>
    <ligand>
        <name>ATP</name>
        <dbReference type="ChEBI" id="CHEBI:30616"/>
    </ligand>
</feature>
<dbReference type="CDD" id="cd02023">
    <property type="entry name" value="UMPK"/>
    <property type="match status" value="1"/>
</dbReference>
<dbReference type="NCBIfam" id="NF004018">
    <property type="entry name" value="PRK05480.1"/>
    <property type="match status" value="1"/>
</dbReference>
<dbReference type="InterPro" id="IPR006083">
    <property type="entry name" value="PRK/URK"/>
</dbReference>
<dbReference type="GO" id="GO:0044206">
    <property type="term" value="P:UMP salvage"/>
    <property type="evidence" value="ECO:0007669"/>
    <property type="project" value="UniProtKB-UniRule"/>
</dbReference>
<evidence type="ECO:0000259" key="18">
    <source>
        <dbReference type="SMART" id="SM00382"/>
    </source>
</evidence>
<dbReference type="HAMAP" id="MF_00551">
    <property type="entry name" value="Uridine_kinase"/>
    <property type="match status" value="1"/>
</dbReference>
<dbReference type="InterPro" id="IPR027417">
    <property type="entry name" value="P-loop_NTPase"/>
</dbReference>
<keyword evidence="8 16" id="KW-0808">Transferase</keyword>
<evidence type="ECO:0000313" key="20">
    <source>
        <dbReference type="Proteomes" id="UP001161325"/>
    </source>
</evidence>
<evidence type="ECO:0000256" key="6">
    <source>
        <dbReference type="ARBA" id="ARBA00021478"/>
    </source>
</evidence>
<comment type="similarity">
    <text evidence="4 16 17">Belongs to the uridine kinase family.</text>
</comment>
<dbReference type="GO" id="GO:0004849">
    <property type="term" value="F:uridine kinase activity"/>
    <property type="evidence" value="ECO:0007669"/>
    <property type="project" value="UniProtKB-UniRule"/>
</dbReference>
<evidence type="ECO:0000256" key="2">
    <source>
        <dbReference type="ARBA" id="ARBA00004690"/>
    </source>
</evidence>
<name>A0AA37QK80_9BACT</name>
<evidence type="ECO:0000313" key="19">
    <source>
        <dbReference type="EMBL" id="GLC28050.1"/>
    </source>
</evidence>
<keyword evidence="20" id="KW-1185">Reference proteome</keyword>
<comment type="subcellular location">
    <subcellularLocation>
        <location evidence="1 16 17">Cytoplasm</location>
    </subcellularLocation>
</comment>
<dbReference type="InterPro" id="IPR000764">
    <property type="entry name" value="Uridine_kinase-like"/>
</dbReference>
<keyword evidence="9 16" id="KW-0547">Nucleotide-binding</keyword>
<evidence type="ECO:0000256" key="14">
    <source>
        <dbReference type="ARBA" id="ARBA00047436"/>
    </source>
</evidence>
<keyword evidence="11 16" id="KW-0067">ATP-binding</keyword>
<dbReference type="SMART" id="SM00382">
    <property type="entry name" value="AAA"/>
    <property type="match status" value="1"/>
</dbReference>
<dbReference type="RefSeq" id="WP_284352476.1">
    <property type="nucleotide sequence ID" value="NZ_BRXS01000007.1"/>
</dbReference>
<organism evidence="19 20">
    <name type="scientific">Roseisolibacter agri</name>
    <dbReference type="NCBI Taxonomy" id="2014610"/>
    <lineage>
        <taxon>Bacteria</taxon>
        <taxon>Pseudomonadati</taxon>
        <taxon>Gemmatimonadota</taxon>
        <taxon>Gemmatimonadia</taxon>
        <taxon>Gemmatimonadales</taxon>
        <taxon>Gemmatimonadaceae</taxon>
        <taxon>Roseisolibacter</taxon>
    </lineage>
</organism>
<feature type="domain" description="AAA+ ATPase" evidence="18">
    <location>
        <begin position="3"/>
        <end position="155"/>
    </location>
</feature>
<evidence type="ECO:0000256" key="13">
    <source>
        <dbReference type="ARBA" id="ARBA00031452"/>
    </source>
</evidence>
<dbReference type="SUPFAM" id="SSF52540">
    <property type="entry name" value="P-loop containing nucleoside triphosphate hydrolases"/>
    <property type="match status" value="1"/>
</dbReference>
<evidence type="ECO:0000256" key="4">
    <source>
        <dbReference type="ARBA" id="ARBA00005408"/>
    </source>
</evidence>
<dbReference type="NCBIfam" id="TIGR00235">
    <property type="entry name" value="udk"/>
    <property type="match status" value="1"/>
</dbReference>
<evidence type="ECO:0000256" key="1">
    <source>
        <dbReference type="ARBA" id="ARBA00004496"/>
    </source>
</evidence>
<evidence type="ECO:0000256" key="7">
    <source>
        <dbReference type="ARBA" id="ARBA00022490"/>
    </source>
</evidence>
<dbReference type="Pfam" id="PF00485">
    <property type="entry name" value="PRK"/>
    <property type="match status" value="1"/>
</dbReference>
<dbReference type="InterPro" id="IPR003593">
    <property type="entry name" value="AAA+_ATPase"/>
</dbReference>
<evidence type="ECO:0000256" key="9">
    <source>
        <dbReference type="ARBA" id="ARBA00022741"/>
    </source>
</evidence>
<evidence type="ECO:0000256" key="10">
    <source>
        <dbReference type="ARBA" id="ARBA00022777"/>
    </source>
</evidence>